<keyword evidence="12" id="KW-0067">ATP-binding</keyword>
<dbReference type="Pfam" id="PF00069">
    <property type="entry name" value="Pkinase"/>
    <property type="match status" value="1"/>
</dbReference>
<keyword evidence="10" id="KW-0418">Kinase</keyword>
<keyword evidence="19" id="KW-1185">Reference proteome</keyword>
<dbReference type="SMART" id="SM00054">
    <property type="entry name" value="EFh"/>
    <property type="match status" value="2"/>
</dbReference>
<dbReference type="PROSITE" id="PS50011">
    <property type="entry name" value="PROTEIN_KINASE_DOM"/>
    <property type="match status" value="1"/>
</dbReference>
<evidence type="ECO:0000256" key="14">
    <source>
        <dbReference type="ARBA" id="ARBA00024334"/>
    </source>
</evidence>
<dbReference type="InterPro" id="IPR000719">
    <property type="entry name" value="Prot_kinase_dom"/>
</dbReference>
<dbReference type="PROSITE" id="PS00018">
    <property type="entry name" value="EF_HAND_1"/>
    <property type="match status" value="1"/>
</dbReference>
<dbReference type="FunFam" id="1.10.510.10:FF:000726">
    <property type="entry name" value="Calcium-dependent protein kinase, putative"/>
    <property type="match status" value="1"/>
</dbReference>
<feature type="domain" description="Protein kinase" evidence="16">
    <location>
        <begin position="127"/>
        <end position="388"/>
    </location>
</feature>
<keyword evidence="13" id="KW-0206">Cytoskeleton</keyword>
<dbReference type="PROSITE" id="PS00108">
    <property type="entry name" value="PROTEIN_KINASE_ST"/>
    <property type="match status" value="1"/>
</dbReference>
<keyword evidence="8" id="KW-0677">Repeat</keyword>
<dbReference type="FunFam" id="1.10.238.10:FF:000178">
    <property type="entry name" value="Calmodulin-2 A"/>
    <property type="match status" value="1"/>
</dbReference>
<dbReference type="InterPro" id="IPR008271">
    <property type="entry name" value="Ser/Thr_kinase_AS"/>
</dbReference>
<comment type="similarity">
    <text evidence="14">Belongs to the protein kinase superfamily. Ser/Thr protein kinase family. CDPK subfamily.</text>
</comment>
<dbReference type="Proteomes" id="UP000683925">
    <property type="component" value="Unassembled WGS sequence"/>
</dbReference>
<keyword evidence="6" id="KW-0808">Transferase</keyword>
<comment type="function">
    <text evidence="15">Plays a fundamental role in microtubule organizing center structure and function. Component of the infraciliary lattice (ICL) and the ciliary basal bodies.</text>
</comment>
<dbReference type="OrthoDB" id="289693at2759"/>
<keyword evidence="7" id="KW-0479">Metal-binding</keyword>
<evidence type="ECO:0000256" key="11">
    <source>
        <dbReference type="ARBA" id="ARBA00022837"/>
    </source>
</evidence>
<dbReference type="GO" id="GO:0004674">
    <property type="term" value="F:protein serine/threonine kinase activity"/>
    <property type="evidence" value="ECO:0007669"/>
    <property type="project" value="UniProtKB-KW"/>
</dbReference>
<dbReference type="GO" id="GO:0005856">
    <property type="term" value="C:cytoskeleton"/>
    <property type="evidence" value="ECO:0007669"/>
    <property type="project" value="UniProtKB-SubCell"/>
</dbReference>
<dbReference type="SMART" id="SM00220">
    <property type="entry name" value="S_TKc"/>
    <property type="match status" value="1"/>
</dbReference>
<dbReference type="PANTHER" id="PTHR24349">
    <property type="entry name" value="SERINE/THREONINE-PROTEIN KINASE"/>
    <property type="match status" value="1"/>
</dbReference>
<keyword evidence="9" id="KW-0547">Nucleotide-binding</keyword>
<dbReference type="GO" id="GO:0005524">
    <property type="term" value="F:ATP binding"/>
    <property type="evidence" value="ECO:0007669"/>
    <property type="project" value="UniProtKB-KW"/>
</dbReference>
<keyword evidence="5" id="KW-0723">Serine/threonine-protein kinase</keyword>
<accession>A0A8S1TFL9</accession>
<evidence type="ECO:0000256" key="10">
    <source>
        <dbReference type="ARBA" id="ARBA00022777"/>
    </source>
</evidence>
<comment type="subcellular location">
    <subcellularLocation>
        <location evidence="2">Cytoplasm</location>
        <location evidence="2">Cytoskeleton</location>
    </subcellularLocation>
</comment>
<evidence type="ECO:0000256" key="4">
    <source>
        <dbReference type="ARBA" id="ARBA00022490"/>
    </source>
</evidence>
<proteinExistence type="inferred from homology"/>
<evidence type="ECO:0000256" key="2">
    <source>
        <dbReference type="ARBA" id="ARBA00004245"/>
    </source>
</evidence>
<evidence type="ECO:0000256" key="1">
    <source>
        <dbReference type="ARBA" id="ARBA00001946"/>
    </source>
</evidence>
<evidence type="ECO:0000313" key="19">
    <source>
        <dbReference type="Proteomes" id="UP000683925"/>
    </source>
</evidence>
<keyword evidence="11" id="KW-0106">Calcium</keyword>
<dbReference type="InterPro" id="IPR002048">
    <property type="entry name" value="EF_hand_dom"/>
</dbReference>
<evidence type="ECO:0000256" key="12">
    <source>
        <dbReference type="ARBA" id="ARBA00022840"/>
    </source>
</evidence>
<dbReference type="OMA" id="TYDKDCN"/>
<evidence type="ECO:0000256" key="7">
    <source>
        <dbReference type="ARBA" id="ARBA00022723"/>
    </source>
</evidence>
<evidence type="ECO:0000256" key="13">
    <source>
        <dbReference type="ARBA" id="ARBA00023212"/>
    </source>
</evidence>
<feature type="domain" description="EF-hand" evidence="17">
    <location>
        <begin position="516"/>
        <end position="551"/>
    </location>
</feature>
<dbReference type="PROSITE" id="PS50222">
    <property type="entry name" value="EF_HAND_2"/>
    <property type="match status" value="2"/>
</dbReference>
<dbReference type="GO" id="GO:0005509">
    <property type="term" value="F:calcium ion binding"/>
    <property type="evidence" value="ECO:0007669"/>
    <property type="project" value="InterPro"/>
</dbReference>
<evidence type="ECO:0000256" key="3">
    <source>
        <dbReference type="ARBA" id="ARBA00005253"/>
    </source>
</evidence>
<dbReference type="InterPro" id="IPR018247">
    <property type="entry name" value="EF_Hand_1_Ca_BS"/>
</dbReference>
<evidence type="ECO:0008006" key="20">
    <source>
        <dbReference type="Google" id="ProtNLM"/>
    </source>
</evidence>
<evidence type="ECO:0000256" key="5">
    <source>
        <dbReference type="ARBA" id="ARBA00022527"/>
    </source>
</evidence>
<dbReference type="CDD" id="cd05117">
    <property type="entry name" value="STKc_CAMK"/>
    <property type="match status" value="1"/>
</dbReference>
<sequence>MRNELILQYQTVKNRNYQTQNKQRLKHYNYQQNSVLKLLFKKSYDNLNYLLIELQFVNFVSQLFQISQTFSPKQKQLKIIYLFIILIFKWGFVLENSNQVDKPSSIQAKQKDLLNKTQDSFTDLERFQDQEVLVLQKWVTVSEIQKPLQQRLFIKQTRWSKQYRMREQFYLVLRELDILTQLDHPNIIKVFEEYEDDMYYHFVMEYCSGGELLERIVEKGYIGESESKVIMQQLFSAINYLHSMGIAHRDLKPENILFASKDKDAPIKVIDFGLSKKFRNINQKLQRMNSKVGTPIYVAPEILSGDYSFQCDEWSLGCIMHVLLCGNPPFQAKQLDKLEVKIKHSDVDFSFSAFDRVSSEAKELIKSLLAKQPKKRITCEKALEHQWFKNMKQSSHQQQLTNSDHQKIIRLLHTYANSSKLKKETLKILINQLTQSQISQLKEVFITYDKDCNGTISIQELLQIMANLGFKKSEEELVQMIKKFNNINPSNDDITQDTQITYTSFLSALVNCKSFLNKERLWNLFKYFDSNNQNFITIEDVRKAFEREGRQLSQSKLISLFQEIMQNEEQKTIDFEQFCQMMQDNLYNSNNEKNNLEQELDCFEN</sequence>
<gene>
    <name evidence="18" type="ORF">POCTA_138.1.T0270101</name>
</gene>
<dbReference type="InterPro" id="IPR050205">
    <property type="entry name" value="CDPK_Ser/Thr_kinases"/>
</dbReference>
<evidence type="ECO:0000259" key="17">
    <source>
        <dbReference type="PROSITE" id="PS50222"/>
    </source>
</evidence>
<dbReference type="EMBL" id="CAJJDP010000027">
    <property type="protein sequence ID" value="CAD8152911.1"/>
    <property type="molecule type" value="Genomic_DNA"/>
</dbReference>
<evidence type="ECO:0000256" key="8">
    <source>
        <dbReference type="ARBA" id="ARBA00022737"/>
    </source>
</evidence>
<name>A0A8S1TFL9_PAROT</name>
<organism evidence="18 19">
    <name type="scientific">Paramecium octaurelia</name>
    <dbReference type="NCBI Taxonomy" id="43137"/>
    <lineage>
        <taxon>Eukaryota</taxon>
        <taxon>Sar</taxon>
        <taxon>Alveolata</taxon>
        <taxon>Ciliophora</taxon>
        <taxon>Intramacronucleata</taxon>
        <taxon>Oligohymenophorea</taxon>
        <taxon>Peniculida</taxon>
        <taxon>Parameciidae</taxon>
        <taxon>Paramecium</taxon>
    </lineage>
</organism>
<reference evidence="18" key="1">
    <citation type="submission" date="2021-01" db="EMBL/GenBank/DDBJ databases">
        <authorList>
            <consortium name="Genoscope - CEA"/>
            <person name="William W."/>
        </authorList>
    </citation>
    <scope>NUCLEOTIDE SEQUENCE</scope>
</reference>
<keyword evidence="4" id="KW-0963">Cytoplasm</keyword>
<evidence type="ECO:0000256" key="9">
    <source>
        <dbReference type="ARBA" id="ARBA00022741"/>
    </source>
</evidence>
<feature type="domain" description="EF-hand" evidence="17">
    <location>
        <begin position="436"/>
        <end position="471"/>
    </location>
</feature>
<evidence type="ECO:0000256" key="15">
    <source>
        <dbReference type="ARBA" id="ARBA00025692"/>
    </source>
</evidence>
<comment type="cofactor">
    <cofactor evidence="1">
        <name>Mg(2+)</name>
        <dbReference type="ChEBI" id="CHEBI:18420"/>
    </cofactor>
</comment>
<evidence type="ECO:0000313" key="18">
    <source>
        <dbReference type="EMBL" id="CAD8152911.1"/>
    </source>
</evidence>
<comment type="similarity">
    <text evidence="3">Belongs to the centrin family.</text>
</comment>
<dbReference type="AlphaFoldDB" id="A0A8S1TFL9"/>
<evidence type="ECO:0000259" key="16">
    <source>
        <dbReference type="PROSITE" id="PS50011"/>
    </source>
</evidence>
<protein>
    <recommendedName>
        <fullName evidence="20">Calcium-dependent protein kinase</fullName>
    </recommendedName>
</protein>
<evidence type="ECO:0000256" key="6">
    <source>
        <dbReference type="ARBA" id="ARBA00022679"/>
    </source>
</evidence>
<comment type="caution">
    <text evidence="18">The sequence shown here is derived from an EMBL/GenBank/DDBJ whole genome shotgun (WGS) entry which is preliminary data.</text>
</comment>
<dbReference type="Pfam" id="PF13499">
    <property type="entry name" value="EF-hand_7"/>
    <property type="match status" value="2"/>
</dbReference>